<evidence type="ECO:0000256" key="5">
    <source>
        <dbReference type="ARBA" id="ARBA00023136"/>
    </source>
</evidence>
<keyword evidence="9" id="KW-1185">Reference proteome</keyword>
<proteinExistence type="predicted"/>
<dbReference type="Gene3D" id="1.20.1640.10">
    <property type="entry name" value="Multidrug efflux transporter AcrB transmembrane domain"/>
    <property type="match status" value="2"/>
</dbReference>
<dbReference type="RefSeq" id="WP_127788486.1">
    <property type="nucleotide sequence ID" value="NZ_SACL01000005.1"/>
</dbReference>
<evidence type="ECO:0000256" key="4">
    <source>
        <dbReference type="ARBA" id="ARBA00022989"/>
    </source>
</evidence>
<feature type="domain" description="SSD" evidence="7">
    <location>
        <begin position="309"/>
        <end position="428"/>
    </location>
</feature>
<feature type="transmembrane region" description="Helical" evidence="6">
    <location>
        <begin position="805"/>
        <end position="823"/>
    </location>
</feature>
<dbReference type="InterPro" id="IPR017841">
    <property type="entry name" value="Hopanoid_biosynth_HpnN"/>
</dbReference>
<dbReference type="GO" id="GO:0005886">
    <property type="term" value="C:plasma membrane"/>
    <property type="evidence" value="ECO:0007669"/>
    <property type="project" value="UniProtKB-SubCell"/>
</dbReference>
<dbReference type="PANTHER" id="PTHR33406">
    <property type="entry name" value="MEMBRANE PROTEIN MJ1562-RELATED"/>
    <property type="match status" value="1"/>
</dbReference>
<dbReference type="NCBIfam" id="TIGR03480">
    <property type="entry name" value="HpnN"/>
    <property type="match status" value="1"/>
</dbReference>
<feature type="transmembrane region" description="Helical" evidence="6">
    <location>
        <begin position="405"/>
        <end position="428"/>
    </location>
</feature>
<comment type="caution">
    <text evidence="8">The sequence shown here is derived from an EMBL/GenBank/DDBJ whole genome shotgun (WGS) entry which is preliminary data.</text>
</comment>
<dbReference type="SUPFAM" id="SSF82866">
    <property type="entry name" value="Multidrug efflux transporter AcrB transmembrane domain"/>
    <property type="match status" value="2"/>
</dbReference>
<evidence type="ECO:0000313" key="8">
    <source>
        <dbReference type="EMBL" id="RVT95628.1"/>
    </source>
</evidence>
<gene>
    <name evidence="8" type="ORF">EOD42_15610</name>
</gene>
<evidence type="ECO:0000313" key="9">
    <source>
        <dbReference type="Proteomes" id="UP000282957"/>
    </source>
</evidence>
<evidence type="ECO:0000256" key="3">
    <source>
        <dbReference type="ARBA" id="ARBA00022692"/>
    </source>
</evidence>
<sequence>MKPDTYVSRAVAALVGFSLRHAKLMVLAYVVLTVGAGWLTATRFQLTSDVSLLFPQDLAWRQTERALSQAFPRRDDLIAVVVDGPTGAAADRAAEELATRLRARQDLFRVVRRPDAGPFFERSAGLFLDLPEVQSLADRLIEAQPLLGTLAADPSIRGVADLLRTAMEGVSRGDTTLEPLAGPLSAFARSAEAALRGEVSEPDWTRMMTGREPGSLETRRFVLVQPVLDFSHLAAGGSATDAIRAAAAPLMLNGVDIRLTGGVPMADEEFSTLSEGAVENVVLSLGFTVLLLWMALRSWRLILPLMALVVAGLFWTAAFGVLAVGRFNPLSIAFAVLFIGLGVDFGIQFSVQYRAERKAAGALAPALMQAARVAGPGMTLAAMSCTLSFFAFIPTEYLGVRELGLISGVGMLIGWLMAMTLLPALMLLMKPEAEGREVGYPGFAPLDAFLLRRSKAVTGFAALLAVACIAILPWLRFDTDPINLRDPGKESVSTFIELMNSIDTNPNTLDALAPNLDAAQALARRLEALPEVGRVLTLRSFIPEQQPEKLAIIQDAAMLIGPTLATPPGPAPSDADVAAALSRAGAALHGAQGDSQAARDARRLGAAFIRLADAHPSQREALSLALLPGLRTTLRQVNALLSAQEVTLESLPADLRADWIAADGRARVEIAPRIQGHNGDAMRAFANAVQRVAPEASGAAISTAASSETVQKAFLVAGVIAVVAVLALLVVQLRSLKLSLLAIAPLAIAGLMTLAHCALFGPDLNLANIIALPLLFGMGVAYDIYYVTAWVRGERNLLASPLNRAVIYSAVTNATAFGALAISPHPGTASMGVVLGVSLIYSLGCVMLLLPAMLAVFVKTER</sequence>
<dbReference type="OrthoDB" id="7518665at2"/>
<keyword evidence="4 6" id="KW-1133">Transmembrane helix</keyword>
<dbReference type="Proteomes" id="UP000282957">
    <property type="component" value="Unassembled WGS sequence"/>
</dbReference>
<name>A0A437MDA6_9PROT</name>
<reference evidence="8 9" key="1">
    <citation type="submission" date="2019-01" db="EMBL/GenBank/DDBJ databases">
        <authorList>
            <person name="Chen W.-M."/>
        </authorList>
    </citation>
    <scope>NUCLEOTIDE SEQUENCE [LARGE SCALE GENOMIC DNA]</scope>
    <source>
        <strain evidence="8 9">CCP-6</strain>
    </source>
</reference>
<evidence type="ECO:0000256" key="1">
    <source>
        <dbReference type="ARBA" id="ARBA00004651"/>
    </source>
</evidence>
<feature type="transmembrane region" description="Helical" evidence="6">
    <location>
        <begin position="713"/>
        <end position="731"/>
    </location>
</feature>
<feature type="transmembrane region" description="Helical" evidence="6">
    <location>
        <begin position="24"/>
        <end position="41"/>
    </location>
</feature>
<feature type="transmembrane region" description="Helical" evidence="6">
    <location>
        <begin position="277"/>
        <end position="296"/>
    </location>
</feature>
<feature type="transmembrane region" description="Helical" evidence="6">
    <location>
        <begin position="829"/>
        <end position="858"/>
    </location>
</feature>
<evidence type="ECO:0000259" key="7">
    <source>
        <dbReference type="PROSITE" id="PS50156"/>
    </source>
</evidence>
<accession>A0A437MDA6</accession>
<keyword evidence="3 6" id="KW-0812">Transmembrane</keyword>
<organism evidence="8 9">
    <name type="scientific">Rhodovarius crocodyli</name>
    <dbReference type="NCBI Taxonomy" id="1979269"/>
    <lineage>
        <taxon>Bacteria</taxon>
        <taxon>Pseudomonadati</taxon>
        <taxon>Pseudomonadota</taxon>
        <taxon>Alphaproteobacteria</taxon>
        <taxon>Acetobacterales</taxon>
        <taxon>Roseomonadaceae</taxon>
        <taxon>Rhodovarius</taxon>
    </lineage>
</organism>
<feature type="transmembrane region" description="Helical" evidence="6">
    <location>
        <begin position="456"/>
        <end position="475"/>
    </location>
</feature>
<dbReference type="PANTHER" id="PTHR33406:SF13">
    <property type="entry name" value="MEMBRANE PROTEIN YDFJ"/>
    <property type="match status" value="1"/>
</dbReference>
<protein>
    <submittedName>
        <fullName evidence="8">Hopanoid biosynthesis-associated RND transporter HpnN</fullName>
    </submittedName>
</protein>
<keyword evidence="5 6" id="KW-0472">Membrane</keyword>
<evidence type="ECO:0000256" key="2">
    <source>
        <dbReference type="ARBA" id="ARBA00022475"/>
    </source>
</evidence>
<dbReference type="InterPro" id="IPR000731">
    <property type="entry name" value="SSD"/>
</dbReference>
<feature type="transmembrane region" description="Helical" evidence="6">
    <location>
        <begin position="738"/>
        <end position="761"/>
    </location>
</feature>
<feature type="transmembrane region" description="Helical" evidence="6">
    <location>
        <begin position="330"/>
        <end position="349"/>
    </location>
</feature>
<dbReference type="InterPro" id="IPR004869">
    <property type="entry name" value="MMPL_dom"/>
</dbReference>
<dbReference type="AlphaFoldDB" id="A0A437MDA6"/>
<dbReference type="PROSITE" id="PS50156">
    <property type="entry name" value="SSD"/>
    <property type="match status" value="1"/>
</dbReference>
<evidence type="ECO:0000256" key="6">
    <source>
        <dbReference type="SAM" id="Phobius"/>
    </source>
</evidence>
<feature type="transmembrane region" description="Helical" evidence="6">
    <location>
        <begin position="370"/>
        <end position="393"/>
    </location>
</feature>
<feature type="transmembrane region" description="Helical" evidence="6">
    <location>
        <begin position="303"/>
        <end position="324"/>
    </location>
</feature>
<feature type="transmembrane region" description="Helical" evidence="6">
    <location>
        <begin position="767"/>
        <end position="785"/>
    </location>
</feature>
<dbReference type="Pfam" id="PF03176">
    <property type="entry name" value="MMPL"/>
    <property type="match status" value="1"/>
</dbReference>
<keyword evidence="2" id="KW-1003">Cell membrane</keyword>
<comment type="subcellular location">
    <subcellularLocation>
        <location evidence="1">Cell membrane</location>
        <topology evidence="1">Multi-pass membrane protein</topology>
    </subcellularLocation>
</comment>
<dbReference type="EMBL" id="SACL01000005">
    <property type="protein sequence ID" value="RVT95628.1"/>
    <property type="molecule type" value="Genomic_DNA"/>
</dbReference>
<dbReference type="InterPro" id="IPR050545">
    <property type="entry name" value="Mycobact_MmpL"/>
</dbReference>